<dbReference type="InterPro" id="IPR036513">
    <property type="entry name" value="STAS_dom_sf"/>
</dbReference>
<dbReference type="Proteomes" id="UP001162483">
    <property type="component" value="Unassembled WGS sequence"/>
</dbReference>
<evidence type="ECO:0000256" key="1">
    <source>
        <dbReference type="SAM" id="Coils"/>
    </source>
</evidence>
<proteinExistence type="predicted"/>
<evidence type="ECO:0008006" key="5">
    <source>
        <dbReference type="Google" id="ProtNLM"/>
    </source>
</evidence>
<sequence>IPLLWRTNRIDLVVWLVTFVATILLNLDLGLAVSVAFSLLTVIFRTQLPHYSILGQVPGTHIYRDVAQYQQIQEVQGIKIFRSSSTVYFANAEIYANTVKKMSGIDVDKLIEMKKKANKKEAQLKKKAEKQAKKELKR</sequence>
<evidence type="ECO:0000256" key="2">
    <source>
        <dbReference type="SAM" id="Phobius"/>
    </source>
</evidence>
<reference evidence="3" key="1">
    <citation type="submission" date="2023-05" db="EMBL/GenBank/DDBJ databases">
        <authorList>
            <person name="Stuckert A."/>
        </authorList>
    </citation>
    <scope>NUCLEOTIDE SEQUENCE</scope>
</reference>
<keyword evidence="4" id="KW-1185">Reference proteome</keyword>
<evidence type="ECO:0000313" key="3">
    <source>
        <dbReference type="EMBL" id="CAI9534914.1"/>
    </source>
</evidence>
<organism evidence="3 4">
    <name type="scientific">Staurois parvus</name>
    <dbReference type="NCBI Taxonomy" id="386267"/>
    <lineage>
        <taxon>Eukaryota</taxon>
        <taxon>Metazoa</taxon>
        <taxon>Chordata</taxon>
        <taxon>Craniata</taxon>
        <taxon>Vertebrata</taxon>
        <taxon>Euteleostomi</taxon>
        <taxon>Amphibia</taxon>
        <taxon>Batrachia</taxon>
        <taxon>Anura</taxon>
        <taxon>Neobatrachia</taxon>
        <taxon>Ranoidea</taxon>
        <taxon>Ranidae</taxon>
        <taxon>Staurois</taxon>
    </lineage>
</organism>
<dbReference type="PANTHER" id="PTHR11814">
    <property type="entry name" value="SULFATE TRANSPORTER"/>
    <property type="match status" value="1"/>
</dbReference>
<comment type="caution">
    <text evidence="3">The sequence shown here is derived from an EMBL/GenBank/DDBJ whole genome shotgun (WGS) entry which is preliminary data.</text>
</comment>
<dbReference type="EMBL" id="CATNWA010000235">
    <property type="protein sequence ID" value="CAI9534914.1"/>
    <property type="molecule type" value="Genomic_DNA"/>
</dbReference>
<feature type="coiled-coil region" evidence="1">
    <location>
        <begin position="107"/>
        <end position="138"/>
    </location>
</feature>
<name>A0ABN9AHI9_9NEOB</name>
<dbReference type="Gene3D" id="3.30.750.24">
    <property type="entry name" value="STAS domain"/>
    <property type="match status" value="1"/>
</dbReference>
<feature type="transmembrane region" description="Helical" evidence="2">
    <location>
        <begin position="12"/>
        <end position="44"/>
    </location>
</feature>
<protein>
    <recommendedName>
        <fullName evidence="5">STAS domain-containing protein</fullName>
    </recommendedName>
</protein>
<feature type="non-terminal residue" evidence="3">
    <location>
        <position position="1"/>
    </location>
</feature>
<keyword evidence="2" id="KW-0472">Membrane</keyword>
<gene>
    <name evidence="3" type="ORF">SPARVUS_LOCUS742190</name>
</gene>
<evidence type="ECO:0000313" key="4">
    <source>
        <dbReference type="Proteomes" id="UP001162483"/>
    </source>
</evidence>
<feature type="non-terminal residue" evidence="3">
    <location>
        <position position="138"/>
    </location>
</feature>
<keyword evidence="2" id="KW-0812">Transmembrane</keyword>
<accession>A0ABN9AHI9</accession>
<dbReference type="InterPro" id="IPR001902">
    <property type="entry name" value="SLC26A/SulP_fam"/>
</dbReference>
<keyword evidence="2" id="KW-1133">Transmembrane helix</keyword>
<keyword evidence="1" id="KW-0175">Coiled coil</keyword>